<keyword evidence="1" id="KW-0732">Signal</keyword>
<feature type="signal peptide" evidence="1">
    <location>
        <begin position="1"/>
        <end position="25"/>
    </location>
</feature>
<proteinExistence type="predicted"/>
<protein>
    <recommendedName>
        <fullName evidence="4">DUF945 domain-containing protein</fullName>
    </recommendedName>
</protein>
<evidence type="ECO:0000313" key="2">
    <source>
        <dbReference type="EMBL" id="PZF76225.1"/>
    </source>
</evidence>
<dbReference type="RefSeq" id="WP_111199062.1">
    <property type="nucleotide sequence ID" value="NZ_QKVK01000006.1"/>
</dbReference>
<organism evidence="2 3">
    <name type="scientific">Aestuariivirga litoralis</name>
    <dbReference type="NCBI Taxonomy" id="2650924"/>
    <lineage>
        <taxon>Bacteria</taxon>
        <taxon>Pseudomonadati</taxon>
        <taxon>Pseudomonadota</taxon>
        <taxon>Alphaproteobacteria</taxon>
        <taxon>Hyphomicrobiales</taxon>
        <taxon>Aestuariivirgaceae</taxon>
        <taxon>Aestuariivirga</taxon>
    </lineage>
</organism>
<comment type="caution">
    <text evidence="2">The sequence shown here is derived from an EMBL/GenBank/DDBJ whole genome shotgun (WGS) entry which is preliminary data.</text>
</comment>
<evidence type="ECO:0000313" key="3">
    <source>
        <dbReference type="Proteomes" id="UP000248795"/>
    </source>
</evidence>
<keyword evidence="3" id="KW-1185">Reference proteome</keyword>
<gene>
    <name evidence="2" type="ORF">DK847_13560</name>
</gene>
<dbReference type="EMBL" id="QKVK01000006">
    <property type="protein sequence ID" value="PZF76225.1"/>
    <property type="molecule type" value="Genomic_DNA"/>
</dbReference>
<accession>A0A2W2AL08</accession>
<name>A0A2W2AL08_9HYPH</name>
<reference evidence="3" key="1">
    <citation type="submission" date="2018-06" db="EMBL/GenBank/DDBJ databases">
        <title>Aestuariibacter litoralis strain KCTC 52945T.</title>
        <authorList>
            <person name="Li X."/>
            <person name="Salam N."/>
            <person name="Li J.-L."/>
            <person name="Chen Y.-M."/>
            <person name="Yang Z.-W."/>
            <person name="Zhang L.-Y."/>
            <person name="Han M.-X."/>
            <person name="Xiao M."/>
            <person name="Li W.-J."/>
        </authorList>
    </citation>
    <scope>NUCLEOTIDE SEQUENCE [LARGE SCALE GENOMIC DNA]</scope>
    <source>
        <strain evidence="3">KCTC 52945</strain>
    </source>
</reference>
<feature type="chain" id="PRO_5016017199" description="DUF945 domain-containing protein" evidence="1">
    <location>
        <begin position="26"/>
        <end position="401"/>
    </location>
</feature>
<evidence type="ECO:0008006" key="4">
    <source>
        <dbReference type="Google" id="ProtNLM"/>
    </source>
</evidence>
<dbReference type="Proteomes" id="UP000248795">
    <property type="component" value="Unassembled WGS sequence"/>
</dbReference>
<sequence>MKLFHKILAVACLSSVAVIPGLAHAEDVPPAIQAFLDNLQRQTSAKPSYESLKVDGANATITNLTLTKDAKGDDPALSVKTAEVGFTGIADQGNALWQVGKATFTNTSVEIKGKDAALTASIPNASAEGWYIRATPASPTPKDELLATLTFANKMSSGPITINASGQTLKIDSIDTSWSGDPATGLGKFSLKVSNLAVPETTLAFFDTANMWKQMGYSGLNFDITTDGDLTQSGDNLAYSFNLTLGARDVGALSLKAAVNNLPVSAYAQMLKDQMAGKGIDFAAMAPQLQGVEVQGGSIRFDDASITAKMLPLVAAMQGMDPKVLLASIPPTVQLAFVQFQNEALTKQAVDAVTKFLADPKSLMLSVKPATPIKVSEIMALDPAKPSDAVTRLGVTVTANE</sequence>
<dbReference type="AlphaFoldDB" id="A0A2W2AL08"/>
<evidence type="ECO:0000256" key="1">
    <source>
        <dbReference type="SAM" id="SignalP"/>
    </source>
</evidence>